<organism evidence="2 3">
    <name type="scientific">Vitis vinifera</name>
    <name type="common">Grape</name>
    <dbReference type="NCBI Taxonomy" id="29760"/>
    <lineage>
        <taxon>Eukaryota</taxon>
        <taxon>Viridiplantae</taxon>
        <taxon>Streptophyta</taxon>
        <taxon>Embryophyta</taxon>
        <taxon>Tracheophyta</taxon>
        <taxon>Spermatophyta</taxon>
        <taxon>Magnoliopsida</taxon>
        <taxon>eudicotyledons</taxon>
        <taxon>Gunneridae</taxon>
        <taxon>Pentapetalae</taxon>
        <taxon>rosids</taxon>
        <taxon>Vitales</taxon>
        <taxon>Vitaceae</taxon>
        <taxon>Viteae</taxon>
        <taxon>Vitis</taxon>
    </lineage>
</organism>
<reference evidence="2 3" key="1">
    <citation type="journal article" date="2018" name="PLoS Genet.">
        <title>Population sequencing reveals clonal diversity and ancestral inbreeding in the grapevine cultivar Chardonnay.</title>
        <authorList>
            <person name="Roach M.J."/>
            <person name="Johnson D.L."/>
            <person name="Bohlmann J."/>
            <person name="van Vuuren H.J."/>
            <person name="Jones S.J."/>
            <person name="Pretorius I.S."/>
            <person name="Schmidt S.A."/>
            <person name="Borneman A.R."/>
        </authorList>
    </citation>
    <scope>NUCLEOTIDE SEQUENCE [LARGE SCALE GENOMIC DNA]</scope>
    <source>
        <strain evidence="3">cv. Chardonnay</strain>
        <tissue evidence="2">Leaf</tissue>
    </source>
</reference>
<dbReference type="PANTHER" id="PTHR33116:SF78">
    <property type="entry name" value="OS12G0587133 PROTEIN"/>
    <property type="match status" value="1"/>
</dbReference>
<dbReference type="EMBL" id="QGNW01000065">
    <property type="protein sequence ID" value="RVX03476.1"/>
    <property type="molecule type" value="Genomic_DNA"/>
</dbReference>
<protein>
    <recommendedName>
        <fullName evidence="1">Reverse transcriptase zinc-binding domain-containing protein</fullName>
    </recommendedName>
</protein>
<accession>A0A438J3I1</accession>
<dbReference type="AlphaFoldDB" id="A0A438J3I1"/>
<name>A0A438J3I1_VITVI</name>
<evidence type="ECO:0000313" key="2">
    <source>
        <dbReference type="EMBL" id="RVX03476.1"/>
    </source>
</evidence>
<dbReference type="InterPro" id="IPR026960">
    <property type="entry name" value="RVT-Znf"/>
</dbReference>
<evidence type="ECO:0000259" key="1">
    <source>
        <dbReference type="Pfam" id="PF13966"/>
    </source>
</evidence>
<dbReference type="Proteomes" id="UP000288805">
    <property type="component" value="Unassembled WGS sequence"/>
</dbReference>
<sequence length="222" mass="25409">MDKSELIPVEEVSNIEDLARVLGCKVCSLPSTYLGLSLGAPFKSVHAWDVVEERFQRRLALWKRHYLSKGGRLTLLKGTLSSLPIYFMSLFVIPYKDIYDTIGFRVGDGKRVRSLGRLVGKIGNPEFSRQINDWELGEVEGLLRRLQGHMINGGVEDAIVWWLAKGGTFSVKSYYFSLVGCYPKGFPTSLVWNPWVLMKVNFFAWEAFWEKILILDQLKRRG</sequence>
<gene>
    <name evidence="2" type="ORF">CK203_027960</name>
</gene>
<dbReference type="PANTHER" id="PTHR33116">
    <property type="entry name" value="REVERSE TRANSCRIPTASE ZINC-BINDING DOMAIN-CONTAINING PROTEIN-RELATED-RELATED"/>
    <property type="match status" value="1"/>
</dbReference>
<comment type="caution">
    <text evidence="2">The sequence shown here is derived from an EMBL/GenBank/DDBJ whole genome shotgun (WGS) entry which is preliminary data.</text>
</comment>
<dbReference type="Pfam" id="PF13966">
    <property type="entry name" value="zf-RVT"/>
    <property type="match status" value="1"/>
</dbReference>
<evidence type="ECO:0000313" key="3">
    <source>
        <dbReference type="Proteomes" id="UP000288805"/>
    </source>
</evidence>
<proteinExistence type="predicted"/>
<feature type="domain" description="Reverse transcriptase zinc-binding" evidence="1">
    <location>
        <begin position="169"/>
        <end position="222"/>
    </location>
</feature>